<accession>A0A662YQM2</accession>
<dbReference type="SUPFAM" id="SSF53098">
    <property type="entry name" value="Ribonuclease H-like"/>
    <property type="match status" value="1"/>
</dbReference>
<organism evidence="2 3">
    <name type="scientific">Acipenser ruthenus</name>
    <name type="common">Sterlet sturgeon</name>
    <dbReference type="NCBI Taxonomy" id="7906"/>
    <lineage>
        <taxon>Eukaryota</taxon>
        <taxon>Metazoa</taxon>
        <taxon>Chordata</taxon>
        <taxon>Craniata</taxon>
        <taxon>Vertebrata</taxon>
        <taxon>Euteleostomi</taxon>
        <taxon>Actinopterygii</taxon>
        <taxon>Chondrostei</taxon>
        <taxon>Acipenseriformes</taxon>
        <taxon>Acipenseridae</taxon>
        <taxon>Acipenser</taxon>
    </lineage>
</organism>
<feature type="compositionally biased region" description="Pro residues" evidence="1">
    <location>
        <begin position="182"/>
        <end position="192"/>
    </location>
</feature>
<dbReference type="AlphaFoldDB" id="A0A662YQM2"/>
<sequence>MYTLRGWTALLKDDEKVYWADRLPELVHAYNNSVHESTGLTPFFVEFGWHARLLVDLVTGAIPVRDPQTLRGWVQSHHKTLEWAYGTVRENAQRQHRRDEGRYNQWARGTPLLPGERVLLRSFRRRARGKLAPRWDPDPYVVVSSLGPGSPVYRVWPEHQEGPEKTIHRNNLRNYPWTVDPPGVPERSPAPPVKGRTPNRDEWYETFPDAYVAAC</sequence>
<feature type="region of interest" description="Disordered" evidence="1">
    <location>
        <begin position="164"/>
        <end position="200"/>
    </location>
</feature>
<dbReference type="InterPro" id="IPR036397">
    <property type="entry name" value="RNaseH_sf"/>
</dbReference>
<dbReference type="GO" id="GO:0003676">
    <property type="term" value="F:nucleic acid binding"/>
    <property type="evidence" value="ECO:0007669"/>
    <property type="project" value="InterPro"/>
</dbReference>
<dbReference type="InterPro" id="IPR012337">
    <property type="entry name" value="RNaseH-like_sf"/>
</dbReference>
<gene>
    <name evidence="2" type="ORF">EOD39_12604</name>
</gene>
<evidence type="ECO:0000313" key="2">
    <source>
        <dbReference type="EMBL" id="RXM98802.1"/>
    </source>
</evidence>
<dbReference type="Gene3D" id="3.30.420.10">
    <property type="entry name" value="Ribonuclease H-like superfamily/Ribonuclease H"/>
    <property type="match status" value="1"/>
</dbReference>
<proteinExistence type="predicted"/>
<dbReference type="Proteomes" id="UP000289886">
    <property type="component" value="Unassembled WGS sequence"/>
</dbReference>
<evidence type="ECO:0000256" key="1">
    <source>
        <dbReference type="SAM" id="MobiDB-lite"/>
    </source>
</evidence>
<comment type="caution">
    <text evidence="2">The sequence shown here is derived from an EMBL/GenBank/DDBJ whole genome shotgun (WGS) entry which is preliminary data.</text>
</comment>
<protein>
    <submittedName>
        <fullName evidence="2">Uncharacterized protein</fullName>
    </submittedName>
</protein>
<reference evidence="2 3" key="1">
    <citation type="submission" date="2019-01" db="EMBL/GenBank/DDBJ databases">
        <title>Draft Genome and Complete Hox-Cluster Characterization of the Sterlet Sturgeon (Acipenser ruthenus).</title>
        <authorList>
            <person name="Wei Q."/>
        </authorList>
    </citation>
    <scope>NUCLEOTIDE SEQUENCE [LARGE SCALE GENOMIC DNA]</scope>
    <source>
        <strain evidence="2">WHYD16114868_AA</strain>
        <tissue evidence="2">Blood</tissue>
    </source>
</reference>
<evidence type="ECO:0000313" key="3">
    <source>
        <dbReference type="Proteomes" id="UP000289886"/>
    </source>
</evidence>
<name>A0A662YQM2_ACIRT</name>
<dbReference type="EMBL" id="SCEB01000547">
    <property type="protein sequence ID" value="RXM98802.1"/>
    <property type="molecule type" value="Genomic_DNA"/>
</dbReference>
<keyword evidence="3" id="KW-1185">Reference proteome</keyword>